<keyword evidence="3" id="KW-1185">Reference proteome</keyword>
<feature type="region of interest" description="Disordered" evidence="1">
    <location>
        <begin position="42"/>
        <end position="64"/>
    </location>
</feature>
<name>A0ABQ4QYB8_9HYPH</name>
<dbReference type="RefSeq" id="WP_128564677.1">
    <property type="nucleotide sequence ID" value="NZ_BPQH01000006.1"/>
</dbReference>
<reference evidence="2" key="2">
    <citation type="submission" date="2021-08" db="EMBL/GenBank/DDBJ databases">
        <authorList>
            <person name="Tani A."/>
            <person name="Ola A."/>
            <person name="Ogura Y."/>
            <person name="Katsura K."/>
            <person name="Hayashi T."/>
        </authorList>
    </citation>
    <scope>NUCLEOTIDE SEQUENCE</scope>
    <source>
        <strain evidence="2">KCTC 52305</strain>
    </source>
</reference>
<evidence type="ECO:0000256" key="1">
    <source>
        <dbReference type="SAM" id="MobiDB-lite"/>
    </source>
</evidence>
<accession>A0ABQ4QYB8</accession>
<organism evidence="2 3">
    <name type="scientific">Methylobacterium crusticola</name>
    <dbReference type="NCBI Taxonomy" id="1697972"/>
    <lineage>
        <taxon>Bacteria</taxon>
        <taxon>Pseudomonadati</taxon>
        <taxon>Pseudomonadota</taxon>
        <taxon>Alphaproteobacteria</taxon>
        <taxon>Hyphomicrobiales</taxon>
        <taxon>Methylobacteriaceae</taxon>
        <taxon>Methylobacterium</taxon>
    </lineage>
</organism>
<evidence type="ECO:0000313" key="3">
    <source>
        <dbReference type="Proteomes" id="UP001055167"/>
    </source>
</evidence>
<evidence type="ECO:0000313" key="2">
    <source>
        <dbReference type="EMBL" id="GJD49567.1"/>
    </source>
</evidence>
<feature type="compositionally biased region" description="Low complexity" evidence="1">
    <location>
        <begin position="52"/>
        <end position="64"/>
    </location>
</feature>
<gene>
    <name evidence="2" type="ORF">OPKNFCMD_2299</name>
</gene>
<dbReference type="Proteomes" id="UP001055167">
    <property type="component" value="Unassembled WGS sequence"/>
</dbReference>
<sequence length="64" mass="6753">MPSRPSLIVRAEAAVEAARSALAENHAVLDQVRAIARPLRAARRIPDPEPRGAPARRPSGAPPA</sequence>
<protein>
    <submittedName>
        <fullName evidence="2">Uncharacterized protein</fullName>
    </submittedName>
</protein>
<dbReference type="EMBL" id="BPQH01000006">
    <property type="protein sequence ID" value="GJD49567.1"/>
    <property type="molecule type" value="Genomic_DNA"/>
</dbReference>
<comment type="caution">
    <text evidence="2">The sequence shown here is derived from an EMBL/GenBank/DDBJ whole genome shotgun (WGS) entry which is preliminary data.</text>
</comment>
<reference evidence="2" key="1">
    <citation type="journal article" date="2021" name="Front. Microbiol.">
        <title>Comprehensive Comparative Genomics and Phenotyping of Methylobacterium Species.</title>
        <authorList>
            <person name="Alessa O."/>
            <person name="Ogura Y."/>
            <person name="Fujitani Y."/>
            <person name="Takami H."/>
            <person name="Hayashi T."/>
            <person name="Sahin N."/>
            <person name="Tani A."/>
        </authorList>
    </citation>
    <scope>NUCLEOTIDE SEQUENCE</scope>
    <source>
        <strain evidence="2">KCTC 52305</strain>
    </source>
</reference>
<proteinExistence type="predicted"/>